<protein>
    <submittedName>
        <fullName evidence="1">Uncharacterized protein</fullName>
    </submittedName>
</protein>
<evidence type="ECO:0000313" key="2">
    <source>
        <dbReference type="Proteomes" id="UP000298663"/>
    </source>
</evidence>
<dbReference type="AlphaFoldDB" id="A0A4U5NE38"/>
<sequence>MRFLASLPTFYAMWHCSERHAISKMTNKSHYEKYDSGGEDEIHKFHFARSSPLICPLQTHRAAAVMKTMAKNLRDIVAAAVTESVAETARATTEAGRATCRGTALMAATSALNATSRETARTAAAAEAAAEDFNSHVRSVDIAAFNKIQVYRCIVD</sequence>
<reference evidence="1 2" key="2">
    <citation type="journal article" date="2019" name="G3 (Bethesda)">
        <title>Hybrid Assembly of the Genome of the Entomopathogenic Nematode Steinernema carpocapsae Identifies the X-Chromosome.</title>
        <authorList>
            <person name="Serra L."/>
            <person name="Macchietto M."/>
            <person name="Macias-Munoz A."/>
            <person name="McGill C.J."/>
            <person name="Rodriguez I.M."/>
            <person name="Rodriguez B."/>
            <person name="Murad R."/>
            <person name="Mortazavi A."/>
        </authorList>
    </citation>
    <scope>NUCLEOTIDE SEQUENCE [LARGE SCALE GENOMIC DNA]</scope>
    <source>
        <strain evidence="1 2">ALL</strain>
    </source>
</reference>
<proteinExistence type="predicted"/>
<accession>A0A4U5NE38</accession>
<evidence type="ECO:0000313" key="1">
    <source>
        <dbReference type="EMBL" id="TKR80863.1"/>
    </source>
</evidence>
<dbReference type="EMBL" id="AZBU02000004">
    <property type="protein sequence ID" value="TKR80863.1"/>
    <property type="molecule type" value="Genomic_DNA"/>
</dbReference>
<dbReference type="Proteomes" id="UP000298663">
    <property type="component" value="Unassembled WGS sequence"/>
</dbReference>
<keyword evidence="2" id="KW-1185">Reference proteome</keyword>
<organism evidence="1 2">
    <name type="scientific">Steinernema carpocapsae</name>
    <name type="common">Entomopathogenic nematode</name>
    <dbReference type="NCBI Taxonomy" id="34508"/>
    <lineage>
        <taxon>Eukaryota</taxon>
        <taxon>Metazoa</taxon>
        <taxon>Ecdysozoa</taxon>
        <taxon>Nematoda</taxon>
        <taxon>Chromadorea</taxon>
        <taxon>Rhabditida</taxon>
        <taxon>Tylenchina</taxon>
        <taxon>Panagrolaimomorpha</taxon>
        <taxon>Strongyloidoidea</taxon>
        <taxon>Steinernematidae</taxon>
        <taxon>Steinernema</taxon>
    </lineage>
</organism>
<gene>
    <name evidence="1" type="ORF">L596_014854</name>
</gene>
<comment type="caution">
    <text evidence="1">The sequence shown here is derived from an EMBL/GenBank/DDBJ whole genome shotgun (WGS) entry which is preliminary data.</text>
</comment>
<reference evidence="1 2" key="1">
    <citation type="journal article" date="2015" name="Genome Biol.">
        <title>Comparative genomics of Steinernema reveals deeply conserved gene regulatory networks.</title>
        <authorList>
            <person name="Dillman A.R."/>
            <person name="Macchietto M."/>
            <person name="Porter C.F."/>
            <person name="Rogers A."/>
            <person name="Williams B."/>
            <person name="Antoshechkin I."/>
            <person name="Lee M.M."/>
            <person name="Goodwin Z."/>
            <person name="Lu X."/>
            <person name="Lewis E.E."/>
            <person name="Goodrich-Blair H."/>
            <person name="Stock S.P."/>
            <person name="Adams B.J."/>
            <person name="Sternberg P.W."/>
            <person name="Mortazavi A."/>
        </authorList>
    </citation>
    <scope>NUCLEOTIDE SEQUENCE [LARGE SCALE GENOMIC DNA]</scope>
    <source>
        <strain evidence="1 2">ALL</strain>
    </source>
</reference>
<name>A0A4U5NE38_STECR</name>